<protein>
    <submittedName>
        <fullName evidence="1">Uncharacterized protein</fullName>
    </submittedName>
</protein>
<name>A0A6J5L9T5_9CAUD</name>
<sequence length="147" mass="18131">MINKLLTWLDKHGRRRIVMDRVNNEPYLERYYVFLKDRKTFPFNIFIHKFLKSDPDDLHDHPWSYFTFILKGGYYEWIPGINCEVRKWRGPGHFRVCRAESLHRIELKPGVTCWTVFMPFTKVREWGFITKGKWVQWEEYLARRLFK</sequence>
<organism evidence="1">
    <name type="scientific">uncultured Caudovirales phage</name>
    <dbReference type="NCBI Taxonomy" id="2100421"/>
    <lineage>
        <taxon>Viruses</taxon>
        <taxon>Duplodnaviria</taxon>
        <taxon>Heunggongvirae</taxon>
        <taxon>Uroviricota</taxon>
        <taxon>Caudoviricetes</taxon>
        <taxon>Peduoviridae</taxon>
        <taxon>Maltschvirus</taxon>
        <taxon>Maltschvirus maltsch</taxon>
    </lineage>
</organism>
<evidence type="ECO:0000313" key="1">
    <source>
        <dbReference type="EMBL" id="CAB4128579.1"/>
    </source>
</evidence>
<proteinExistence type="predicted"/>
<reference evidence="1" key="1">
    <citation type="submission" date="2020-04" db="EMBL/GenBank/DDBJ databases">
        <authorList>
            <person name="Chiriac C."/>
            <person name="Salcher M."/>
            <person name="Ghai R."/>
            <person name="Kavagutti S V."/>
        </authorList>
    </citation>
    <scope>NUCLEOTIDE SEQUENCE</scope>
</reference>
<accession>A0A6J5L9T5</accession>
<dbReference type="EMBL" id="LR796233">
    <property type="protein sequence ID" value="CAB4128579.1"/>
    <property type="molecule type" value="Genomic_DNA"/>
</dbReference>
<gene>
    <name evidence="1" type="ORF">UFOVP112_41</name>
</gene>